<evidence type="ECO:0000313" key="7">
    <source>
        <dbReference type="Proteomes" id="UP000564885"/>
    </source>
</evidence>
<dbReference type="InterPro" id="IPR036866">
    <property type="entry name" value="RibonucZ/Hydroxyglut_hydro"/>
</dbReference>
<dbReference type="EMBL" id="JABEPP010000005">
    <property type="protein sequence ID" value="NNM74415.1"/>
    <property type="molecule type" value="Genomic_DNA"/>
</dbReference>
<keyword evidence="4" id="KW-0862">Zinc</keyword>
<dbReference type="Pfam" id="PF00753">
    <property type="entry name" value="Lactamase_B"/>
    <property type="match status" value="1"/>
</dbReference>
<feature type="domain" description="Metallo-beta-lactamase" evidence="5">
    <location>
        <begin position="50"/>
        <end position="255"/>
    </location>
</feature>
<comment type="caution">
    <text evidence="6">The sequence shown here is derived from an EMBL/GenBank/DDBJ whole genome shotgun (WGS) entry which is preliminary data.</text>
</comment>
<gene>
    <name evidence="6" type="ORF">HJG44_18825</name>
</gene>
<protein>
    <submittedName>
        <fullName evidence="6">MBL fold metallo-hydrolase</fullName>
    </submittedName>
</protein>
<evidence type="ECO:0000259" key="5">
    <source>
        <dbReference type="SMART" id="SM00849"/>
    </source>
</evidence>
<dbReference type="InterPro" id="IPR051013">
    <property type="entry name" value="MBL_superfamily_lactonases"/>
</dbReference>
<dbReference type="SMART" id="SM00849">
    <property type="entry name" value="Lactamase_B"/>
    <property type="match status" value="1"/>
</dbReference>
<dbReference type="GO" id="GO:0016787">
    <property type="term" value="F:hydrolase activity"/>
    <property type="evidence" value="ECO:0007669"/>
    <property type="project" value="UniProtKB-KW"/>
</dbReference>
<dbReference type="InterPro" id="IPR001279">
    <property type="entry name" value="Metallo-B-lactamas"/>
</dbReference>
<organism evidence="6 7">
    <name type="scientific">Enterovirga aerilata</name>
    <dbReference type="NCBI Taxonomy" id="2730920"/>
    <lineage>
        <taxon>Bacteria</taxon>
        <taxon>Pseudomonadati</taxon>
        <taxon>Pseudomonadota</taxon>
        <taxon>Alphaproteobacteria</taxon>
        <taxon>Hyphomicrobiales</taxon>
        <taxon>Methylobacteriaceae</taxon>
        <taxon>Enterovirga</taxon>
    </lineage>
</organism>
<evidence type="ECO:0000256" key="4">
    <source>
        <dbReference type="ARBA" id="ARBA00022833"/>
    </source>
</evidence>
<proteinExistence type="inferred from homology"/>
<evidence type="ECO:0000256" key="2">
    <source>
        <dbReference type="ARBA" id="ARBA00022723"/>
    </source>
</evidence>
<reference evidence="6 7" key="1">
    <citation type="submission" date="2020-04" db="EMBL/GenBank/DDBJ databases">
        <title>Enterovirga sp. isolate from soil.</title>
        <authorList>
            <person name="Chea S."/>
            <person name="Kim D.-U."/>
        </authorList>
    </citation>
    <scope>NUCLEOTIDE SEQUENCE [LARGE SCALE GENOMIC DNA]</scope>
    <source>
        <strain evidence="6 7">DB1703</strain>
    </source>
</reference>
<keyword evidence="2" id="KW-0479">Metal-binding</keyword>
<accession>A0A849IDW7</accession>
<dbReference type="Gene3D" id="3.60.15.10">
    <property type="entry name" value="Ribonuclease Z/Hydroxyacylglutathione hydrolase-like"/>
    <property type="match status" value="1"/>
</dbReference>
<keyword evidence="7" id="KW-1185">Reference proteome</keyword>
<name>A0A849IDW7_9HYPH</name>
<dbReference type="CDD" id="cd07720">
    <property type="entry name" value="OPHC2-like_MBL-fold"/>
    <property type="match status" value="1"/>
</dbReference>
<evidence type="ECO:0000256" key="3">
    <source>
        <dbReference type="ARBA" id="ARBA00022801"/>
    </source>
</evidence>
<sequence>MGDVEVTCLFDGGMTITNDRIQGFFPDGRPDELASLRERAFESPDGLKHPVGCYLLRTSRNVALVDCGGHPAFLPTVGRSLDSLRAAGVRPEEVDTVLLTHIHPEHALGLSYDGQTRNFPNAEIVVTDVDHRYWTDPGMESRVPQGRRFIDFARQAIAPYRDRIRLIAADRSVEAIPGVFTDPAPGHTPGHVSYRFSSAGQEMLIWGDIAHQNYIQLARPRWRVGVDYDPSQGVESRLRTLDMLAGSRALVGGCHTPWPGFGRVVRAGDGYEWVPRPWQI</sequence>
<dbReference type="GO" id="GO:0046872">
    <property type="term" value="F:metal ion binding"/>
    <property type="evidence" value="ECO:0007669"/>
    <property type="project" value="UniProtKB-KW"/>
</dbReference>
<dbReference type="SUPFAM" id="SSF56281">
    <property type="entry name" value="Metallo-hydrolase/oxidoreductase"/>
    <property type="match status" value="1"/>
</dbReference>
<evidence type="ECO:0000313" key="6">
    <source>
        <dbReference type="EMBL" id="NNM74415.1"/>
    </source>
</evidence>
<dbReference type="PANTHER" id="PTHR42978:SF6">
    <property type="entry name" value="QUORUM-QUENCHING LACTONASE YTNP-RELATED"/>
    <property type="match status" value="1"/>
</dbReference>
<dbReference type="PANTHER" id="PTHR42978">
    <property type="entry name" value="QUORUM-QUENCHING LACTONASE YTNP-RELATED-RELATED"/>
    <property type="match status" value="1"/>
</dbReference>
<keyword evidence="3 6" id="KW-0378">Hydrolase</keyword>
<comment type="similarity">
    <text evidence="1">Belongs to the metallo-beta-lactamase superfamily.</text>
</comment>
<evidence type="ECO:0000256" key="1">
    <source>
        <dbReference type="ARBA" id="ARBA00007749"/>
    </source>
</evidence>
<dbReference type="Proteomes" id="UP000564885">
    <property type="component" value="Unassembled WGS sequence"/>
</dbReference>
<dbReference type="AlphaFoldDB" id="A0A849IDW7"/>